<feature type="domain" description="F-box" evidence="1">
    <location>
        <begin position="1"/>
        <end position="43"/>
    </location>
</feature>
<accession>A0A067Q9X3</accession>
<evidence type="ECO:0000259" key="1">
    <source>
        <dbReference type="PROSITE" id="PS50181"/>
    </source>
</evidence>
<reference evidence="3" key="1">
    <citation type="journal article" date="2014" name="Proc. Natl. Acad. Sci. U.S.A.">
        <title>Extensive sampling of basidiomycete genomes demonstrates inadequacy of the white-rot/brown-rot paradigm for wood decay fungi.</title>
        <authorList>
            <person name="Riley R."/>
            <person name="Salamov A.A."/>
            <person name="Brown D.W."/>
            <person name="Nagy L.G."/>
            <person name="Floudas D."/>
            <person name="Held B.W."/>
            <person name="Levasseur A."/>
            <person name="Lombard V."/>
            <person name="Morin E."/>
            <person name="Otillar R."/>
            <person name="Lindquist E.A."/>
            <person name="Sun H."/>
            <person name="LaButti K.M."/>
            <person name="Schmutz J."/>
            <person name="Jabbour D."/>
            <person name="Luo H."/>
            <person name="Baker S.E."/>
            <person name="Pisabarro A.G."/>
            <person name="Walton J.D."/>
            <person name="Blanchette R.A."/>
            <person name="Henrissat B."/>
            <person name="Martin F."/>
            <person name="Cullen D."/>
            <person name="Hibbett D.S."/>
            <person name="Grigoriev I.V."/>
        </authorList>
    </citation>
    <scope>NUCLEOTIDE SEQUENCE [LARGE SCALE GENOMIC DNA]</scope>
    <source>
        <strain evidence="3">MUCL 33604</strain>
    </source>
</reference>
<dbReference type="InParanoid" id="A0A067Q9X3"/>
<name>A0A067Q9X3_9AGAM</name>
<dbReference type="HOGENOM" id="CLU_038175_1_0_1"/>
<evidence type="ECO:0000313" key="3">
    <source>
        <dbReference type="Proteomes" id="UP000027265"/>
    </source>
</evidence>
<dbReference type="Pfam" id="PF12937">
    <property type="entry name" value="F-box-like"/>
    <property type="match status" value="1"/>
</dbReference>
<dbReference type="InterPro" id="IPR036047">
    <property type="entry name" value="F-box-like_dom_sf"/>
</dbReference>
<gene>
    <name evidence="2" type="ORF">JAAARDRAFT_32699</name>
</gene>
<dbReference type="CDD" id="cd09917">
    <property type="entry name" value="F-box_SF"/>
    <property type="match status" value="1"/>
</dbReference>
<protein>
    <recommendedName>
        <fullName evidence="1">F-box domain-containing protein</fullName>
    </recommendedName>
</protein>
<sequence>MAELPVELCARIFRLLGANDLTSLSRVSQAFQTEAEHLLYQSVALSKISESSRLLSWCNAVAHCERRAARVNTLRFPTVFKLPPQETSTDLTHTSISQAFKAMVNLKALYVESAERGVEFHPSLRPSTFDNCEFRLVELVGDLPGFTVDEIWTLLSSQPDIHYWVPGQAFTMSLDVSSFPPDVLPQLRDLLFIRPGLTKHLAGRPIRRLSWLFYLQETQIIGLPQSISIAQATIPDLRLFRDTLSELYIMNHLEEGFSVLEVVALVAEYAPRLRTLTIRSEGSDCAIPEVEHSQLVQAISSFKQLDTLALEVEMLVLHLFNNTPISSDDPLEQDPFWSGLSPVHCREVATSLMVSCPSLRTVSFPLQNPSGTSKNPCYTRTVNGEAKLVGFDLVDTTSWWMK</sequence>
<proteinExistence type="predicted"/>
<dbReference type="SUPFAM" id="SSF81383">
    <property type="entry name" value="F-box domain"/>
    <property type="match status" value="1"/>
</dbReference>
<dbReference type="Proteomes" id="UP000027265">
    <property type="component" value="Unassembled WGS sequence"/>
</dbReference>
<dbReference type="InterPro" id="IPR001810">
    <property type="entry name" value="F-box_dom"/>
</dbReference>
<dbReference type="PROSITE" id="PS50181">
    <property type="entry name" value="FBOX"/>
    <property type="match status" value="1"/>
</dbReference>
<dbReference type="AlphaFoldDB" id="A0A067Q9X3"/>
<evidence type="ECO:0000313" key="2">
    <source>
        <dbReference type="EMBL" id="KDQ60322.1"/>
    </source>
</evidence>
<dbReference type="EMBL" id="KL197714">
    <property type="protein sequence ID" value="KDQ60322.1"/>
    <property type="molecule type" value="Genomic_DNA"/>
</dbReference>
<organism evidence="2 3">
    <name type="scientific">Jaapia argillacea MUCL 33604</name>
    <dbReference type="NCBI Taxonomy" id="933084"/>
    <lineage>
        <taxon>Eukaryota</taxon>
        <taxon>Fungi</taxon>
        <taxon>Dikarya</taxon>
        <taxon>Basidiomycota</taxon>
        <taxon>Agaricomycotina</taxon>
        <taxon>Agaricomycetes</taxon>
        <taxon>Agaricomycetidae</taxon>
        <taxon>Jaapiales</taxon>
        <taxon>Jaapiaceae</taxon>
        <taxon>Jaapia</taxon>
    </lineage>
</organism>
<keyword evidence="3" id="KW-1185">Reference proteome</keyword>